<sequence>MHIVCEENGRIGAVRLDVLHGVPLVDADLVGRDAALVVADPGQEQAARVVVVAAGHVARFVERLEG</sequence>
<organism evidence="1 2">
    <name type="scientific">Liparis tanakae</name>
    <name type="common">Tanaka's snailfish</name>
    <dbReference type="NCBI Taxonomy" id="230148"/>
    <lineage>
        <taxon>Eukaryota</taxon>
        <taxon>Metazoa</taxon>
        <taxon>Chordata</taxon>
        <taxon>Craniata</taxon>
        <taxon>Vertebrata</taxon>
        <taxon>Euteleostomi</taxon>
        <taxon>Actinopterygii</taxon>
        <taxon>Neopterygii</taxon>
        <taxon>Teleostei</taxon>
        <taxon>Neoteleostei</taxon>
        <taxon>Acanthomorphata</taxon>
        <taxon>Eupercaria</taxon>
        <taxon>Perciformes</taxon>
        <taxon>Cottioidei</taxon>
        <taxon>Cottales</taxon>
        <taxon>Liparidae</taxon>
        <taxon>Liparis</taxon>
    </lineage>
</organism>
<comment type="caution">
    <text evidence="1">The sequence shown here is derived from an EMBL/GenBank/DDBJ whole genome shotgun (WGS) entry which is preliminary data.</text>
</comment>
<evidence type="ECO:0000313" key="2">
    <source>
        <dbReference type="Proteomes" id="UP000314294"/>
    </source>
</evidence>
<proteinExistence type="predicted"/>
<protein>
    <submittedName>
        <fullName evidence="1">Uncharacterized protein</fullName>
    </submittedName>
</protein>
<name>A0A4Z2F7Q5_9TELE</name>
<dbReference type="AlphaFoldDB" id="A0A4Z2F7Q5"/>
<dbReference type="Proteomes" id="UP000314294">
    <property type="component" value="Unassembled WGS sequence"/>
</dbReference>
<evidence type="ECO:0000313" key="1">
    <source>
        <dbReference type="EMBL" id="TNN36841.1"/>
    </source>
</evidence>
<reference evidence="1 2" key="1">
    <citation type="submission" date="2019-03" db="EMBL/GenBank/DDBJ databases">
        <title>First draft genome of Liparis tanakae, snailfish: a comprehensive survey of snailfish specific genes.</title>
        <authorList>
            <person name="Kim W."/>
            <person name="Song I."/>
            <person name="Jeong J.-H."/>
            <person name="Kim D."/>
            <person name="Kim S."/>
            <person name="Ryu S."/>
            <person name="Song J.Y."/>
            <person name="Lee S.K."/>
        </authorList>
    </citation>
    <scope>NUCLEOTIDE SEQUENCE [LARGE SCALE GENOMIC DNA]</scope>
    <source>
        <tissue evidence="1">Muscle</tissue>
    </source>
</reference>
<keyword evidence="2" id="KW-1185">Reference proteome</keyword>
<accession>A0A4Z2F7Q5</accession>
<gene>
    <name evidence="1" type="ORF">EYF80_052993</name>
</gene>
<dbReference type="EMBL" id="SRLO01001564">
    <property type="protein sequence ID" value="TNN36841.1"/>
    <property type="molecule type" value="Genomic_DNA"/>
</dbReference>